<keyword evidence="3" id="KW-1185">Reference proteome</keyword>
<reference evidence="2 3" key="1">
    <citation type="submission" date="2019-12" db="EMBL/GenBank/DDBJ databases">
        <authorList>
            <person name="Li J."/>
        </authorList>
    </citation>
    <scope>NUCLEOTIDE SEQUENCE [LARGE SCALE GENOMIC DNA]</scope>
    <source>
        <strain evidence="2 3">HL2-2</strain>
    </source>
</reference>
<dbReference type="AlphaFoldDB" id="A0A6L6U9T9"/>
<accession>A0A6L6U9T9</accession>
<sequence length="150" mass="17451">MKKFALLAVIFILTFTSCSLDDTVNDSFILEVLPIESVEMPEYFVHGETYEIFVTYTKPNSCYYFNDFIYEIDGHERTIAVVNTVYETNTLNCEGDPEQVSVNFDFTVSGTETYLFKFYQGEDNYGEDQYYLVEVPVMDERQFSDQPAKD</sequence>
<gene>
    <name evidence="2" type="ORF">GN138_11200</name>
</gene>
<keyword evidence="1" id="KW-0732">Signal</keyword>
<dbReference type="EMBL" id="WOWS01000004">
    <property type="protein sequence ID" value="MUU79013.1"/>
    <property type="molecule type" value="Genomic_DNA"/>
</dbReference>
<evidence type="ECO:0008006" key="4">
    <source>
        <dbReference type="Google" id="ProtNLM"/>
    </source>
</evidence>
<evidence type="ECO:0000313" key="2">
    <source>
        <dbReference type="EMBL" id="MUU79013.1"/>
    </source>
</evidence>
<dbReference type="Proteomes" id="UP000478208">
    <property type="component" value="Unassembled WGS sequence"/>
</dbReference>
<evidence type="ECO:0000313" key="3">
    <source>
        <dbReference type="Proteomes" id="UP000478208"/>
    </source>
</evidence>
<organism evidence="2 3">
    <name type="scientific">Winogradskyella endarachnes</name>
    <dbReference type="NCBI Taxonomy" id="2681965"/>
    <lineage>
        <taxon>Bacteria</taxon>
        <taxon>Pseudomonadati</taxon>
        <taxon>Bacteroidota</taxon>
        <taxon>Flavobacteriia</taxon>
        <taxon>Flavobacteriales</taxon>
        <taxon>Flavobacteriaceae</taxon>
        <taxon>Winogradskyella</taxon>
    </lineage>
</organism>
<dbReference type="RefSeq" id="WP_157364092.1">
    <property type="nucleotide sequence ID" value="NZ_WOWS01000004.1"/>
</dbReference>
<comment type="caution">
    <text evidence="2">The sequence shown here is derived from an EMBL/GenBank/DDBJ whole genome shotgun (WGS) entry which is preliminary data.</text>
</comment>
<dbReference type="PROSITE" id="PS51257">
    <property type="entry name" value="PROKAR_LIPOPROTEIN"/>
    <property type="match status" value="1"/>
</dbReference>
<proteinExistence type="predicted"/>
<feature type="chain" id="PRO_5026906277" description="DUF3872 domain-containing protein" evidence="1">
    <location>
        <begin position="22"/>
        <end position="150"/>
    </location>
</feature>
<name>A0A6L6U9T9_9FLAO</name>
<feature type="signal peptide" evidence="1">
    <location>
        <begin position="1"/>
        <end position="21"/>
    </location>
</feature>
<protein>
    <recommendedName>
        <fullName evidence="4">DUF3872 domain-containing protein</fullName>
    </recommendedName>
</protein>
<evidence type="ECO:0000256" key="1">
    <source>
        <dbReference type="SAM" id="SignalP"/>
    </source>
</evidence>